<dbReference type="Proteomes" id="UP000265140">
    <property type="component" value="Chromosome 4"/>
</dbReference>
<protein>
    <recommendedName>
        <fullName evidence="9">V-type proton ATPase subunit a</fullName>
    </recommendedName>
</protein>
<evidence type="ECO:0000256" key="2">
    <source>
        <dbReference type="ARBA" id="ARBA00009904"/>
    </source>
</evidence>
<evidence type="ECO:0000256" key="7">
    <source>
        <dbReference type="ARBA" id="ARBA00023065"/>
    </source>
</evidence>
<evidence type="ECO:0000256" key="6">
    <source>
        <dbReference type="ARBA" id="ARBA00022989"/>
    </source>
</evidence>
<dbReference type="KEGG" id="els:105029957"/>
<keyword evidence="10" id="KW-0175">Coiled coil</keyword>
<dbReference type="PANTHER" id="PTHR11629:SF21">
    <property type="entry name" value="V-TYPE PROTON ATPASE 116 KDA SUBUNIT A 3"/>
    <property type="match status" value="1"/>
</dbReference>
<dbReference type="Ensembl" id="ENSELUT00000044786.2">
    <property type="protein sequence ID" value="ENSELUP00000045697.2"/>
    <property type="gene ID" value="ENSELUG00000004598.3"/>
</dbReference>
<reference evidence="11" key="2">
    <citation type="submission" date="2020-02" db="EMBL/GenBank/DDBJ databases">
        <title>Esox lucius (northern pike) genome, fEsoLuc1, primary haplotype.</title>
        <authorList>
            <person name="Myers G."/>
            <person name="Karagic N."/>
            <person name="Meyer A."/>
            <person name="Pippel M."/>
            <person name="Reichard M."/>
            <person name="Winkler S."/>
            <person name="Tracey A."/>
            <person name="Sims Y."/>
            <person name="Howe K."/>
            <person name="Rhie A."/>
            <person name="Formenti G."/>
            <person name="Durbin R."/>
            <person name="Fedrigo O."/>
            <person name="Jarvis E.D."/>
        </authorList>
    </citation>
    <scope>NUCLEOTIDE SEQUENCE [LARGE SCALE GENOMIC DNA]</scope>
</reference>
<organism evidence="11 12">
    <name type="scientific">Esox lucius</name>
    <name type="common">Northern pike</name>
    <dbReference type="NCBI Taxonomy" id="8010"/>
    <lineage>
        <taxon>Eukaryota</taxon>
        <taxon>Metazoa</taxon>
        <taxon>Chordata</taxon>
        <taxon>Craniata</taxon>
        <taxon>Vertebrata</taxon>
        <taxon>Euteleostomi</taxon>
        <taxon>Actinopterygii</taxon>
        <taxon>Neopterygii</taxon>
        <taxon>Teleostei</taxon>
        <taxon>Protacanthopterygii</taxon>
        <taxon>Esociformes</taxon>
        <taxon>Esocidae</taxon>
        <taxon>Esox</taxon>
    </lineage>
</organism>
<name>A0A6Q2WXP6_ESOLU</name>
<evidence type="ECO:0000256" key="5">
    <source>
        <dbReference type="ARBA" id="ARBA00022781"/>
    </source>
</evidence>
<evidence type="ECO:0000313" key="12">
    <source>
        <dbReference type="Proteomes" id="UP000265140"/>
    </source>
</evidence>
<dbReference type="PANTHER" id="PTHR11629">
    <property type="entry name" value="VACUOLAR PROTON ATPASES"/>
    <property type="match status" value="1"/>
</dbReference>
<dbReference type="RefSeq" id="XP_028975218.1">
    <property type="nucleotide sequence ID" value="XM_029119385.2"/>
</dbReference>
<reference evidence="12" key="1">
    <citation type="journal article" date="2014" name="PLoS ONE">
        <title>The genome and linkage map of the northern pike (Esox lucius): conserved synteny revealed between the salmonid sister group and the Neoteleostei.</title>
        <authorList>
            <person name="Rondeau E.B."/>
            <person name="Minkley D.R."/>
            <person name="Leong J.S."/>
            <person name="Messmer A.M."/>
            <person name="Jantzen J.R."/>
            <person name="von Schalburg K.R."/>
            <person name="Lemon C."/>
            <person name="Bird N.H."/>
            <person name="Koop B.F."/>
        </authorList>
    </citation>
    <scope>NUCLEOTIDE SEQUENCE</scope>
</reference>
<comment type="subcellular location">
    <subcellularLocation>
        <location evidence="1">Membrane</location>
        <topology evidence="1">Multi-pass membrane protein</topology>
    </subcellularLocation>
</comment>
<proteinExistence type="inferred from homology"/>
<dbReference type="GO" id="GO:0051117">
    <property type="term" value="F:ATPase binding"/>
    <property type="evidence" value="ECO:0007669"/>
    <property type="project" value="TreeGrafter"/>
</dbReference>
<keyword evidence="5 9" id="KW-0375">Hydrogen ion transport</keyword>
<dbReference type="GO" id="GO:0000220">
    <property type="term" value="C:vacuolar proton-transporting V-type ATPase, V0 domain"/>
    <property type="evidence" value="ECO:0007669"/>
    <property type="project" value="InterPro"/>
</dbReference>
<dbReference type="GeneID" id="105029957"/>
<keyword evidence="12" id="KW-1185">Reference proteome</keyword>
<dbReference type="GO" id="GO:0046961">
    <property type="term" value="F:proton-transporting ATPase activity, rotational mechanism"/>
    <property type="evidence" value="ECO:0007669"/>
    <property type="project" value="InterPro"/>
</dbReference>
<evidence type="ECO:0000256" key="3">
    <source>
        <dbReference type="ARBA" id="ARBA00022448"/>
    </source>
</evidence>
<comment type="similarity">
    <text evidence="2 9">Belongs to the V-ATPase 116 kDa subunit family.</text>
</comment>
<dbReference type="InParanoid" id="A0A6Q2WXP6"/>
<dbReference type="InterPro" id="IPR002490">
    <property type="entry name" value="V-ATPase_116kDa_su"/>
</dbReference>
<dbReference type="AlphaFoldDB" id="A0A6Q2WXP6"/>
<dbReference type="Pfam" id="PF01496">
    <property type="entry name" value="V_ATPase_I"/>
    <property type="match status" value="1"/>
</dbReference>
<dbReference type="GO" id="GO:0007035">
    <property type="term" value="P:vacuolar acidification"/>
    <property type="evidence" value="ECO:0007669"/>
    <property type="project" value="TreeGrafter"/>
</dbReference>
<dbReference type="RefSeq" id="XP_028975219.1">
    <property type="nucleotide sequence ID" value="XM_029119386.2"/>
</dbReference>
<keyword evidence="3 9" id="KW-0813">Transport</keyword>
<evidence type="ECO:0000313" key="11">
    <source>
        <dbReference type="Ensembl" id="ENSELUP00000045697.2"/>
    </source>
</evidence>
<accession>A0A6Q2WXP6</accession>
<evidence type="ECO:0000256" key="4">
    <source>
        <dbReference type="ARBA" id="ARBA00022692"/>
    </source>
</evidence>
<feature type="transmembrane region" description="Helical" evidence="9">
    <location>
        <begin position="398"/>
        <end position="422"/>
    </location>
</feature>
<feature type="transmembrane region" description="Helical" evidence="9">
    <location>
        <begin position="567"/>
        <end position="590"/>
    </location>
</feature>
<evidence type="ECO:0000256" key="1">
    <source>
        <dbReference type="ARBA" id="ARBA00004141"/>
    </source>
</evidence>
<dbReference type="Bgee" id="ENSELUG00000004598">
    <property type="expression patterns" value="Expressed in head kidney and 15 other cell types or tissues"/>
</dbReference>
<keyword evidence="8 9" id="KW-0472">Membrane</keyword>
<evidence type="ECO:0000256" key="10">
    <source>
        <dbReference type="SAM" id="Coils"/>
    </source>
</evidence>
<keyword evidence="4 9" id="KW-0812">Transmembrane</keyword>
<comment type="function">
    <text evidence="9">Essential component of the vacuolar proton pump (V-ATPase), a multimeric enzyme that catalyzes the translocation of protons across the membranes. Required for assembly and activity of the V-ATPase.</text>
</comment>
<evidence type="ECO:0000256" key="9">
    <source>
        <dbReference type="RuleBase" id="RU361189"/>
    </source>
</evidence>
<sequence>MGSMFRSEEVCLVQLFLQSSSAYNCVSELGELGLVEFRDLNPNVNSFQRKFVGEVRRCEELEKTFSFLEHEINRSLSPPLNGPLRAPFPAPSAPQPRELITIEEETERLARELKEVSRNRDSLRAQLTQLCQYKGVLTQTHSLTASQGPSPLEIAGLLEHKQQDVRLSFVAGVVHPWKVPSFERLLWRACRGYIIVEFREMEERLAHPDTGEMVQWTVFLISYWGDQIGQKVKKICDCFRTQTFAYPDNPREREEILQGLQGRIEDIGSILSETEQFLQQLLARAVVALPQWKVRVQKCKAVQAVLNLCSLSVTDKCLIAEAWCPVSKLPELQSALREGGSGSGVDSFYNRLPSTTPPPTLFPTNTFTAGFQNIVDAYGVASYREVNPAVYTIITFPFLFAVMFGDVGHGLLMFLAALWMVLEEKDPKLRNNDNEIWRMMFGGRYLILLMGLFSIYTGAIYNECFSRGLSPFSSGWNVGSMFENGDWNPSTLKANTFLSLDPNVTGVFTGPYPFGIDPIWGLSSNHLTFLNSYKMKMSVIIGVIHMTFGVCLSFFNYKHFNQLSSIFLVLIPELFFMLCLFGYLVFMVIFKWLAYSTAQSNSAPSILIHFIDMFLFAENKENPPLYHGQMLVQKILVVLALCSVPVLLLGKPIHQYVTHKRKHRHMERDRRPLLAEKGSINSVQEEEEDFDAADVFMHQAIHTIEYCLGCISNTASYLRLWALSLAHAQLSEVLWVMVLRLALTWQGYVGSVIVFVLFSFFAVLTVAILLVMEGLSAFLHALRLHWVEFQNKFYGGTGYKLQPFSFSSLMAASSAM</sequence>
<feature type="coiled-coil region" evidence="10">
    <location>
        <begin position="99"/>
        <end position="126"/>
    </location>
</feature>
<keyword evidence="6 9" id="KW-1133">Transmembrane helix</keyword>
<reference evidence="11" key="3">
    <citation type="submission" date="2025-08" db="UniProtKB">
        <authorList>
            <consortium name="Ensembl"/>
        </authorList>
    </citation>
    <scope>IDENTIFICATION</scope>
</reference>
<feature type="transmembrane region" description="Helical" evidence="9">
    <location>
        <begin position="748"/>
        <end position="772"/>
    </location>
</feature>
<feature type="transmembrane region" description="Helical" evidence="9">
    <location>
        <begin position="443"/>
        <end position="461"/>
    </location>
</feature>
<feature type="transmembrane region" description="Helical" evidence="9">
    <location>
        <begin position="537"/>
        <end position="555"/>
    </location>
</feature>
<dbReference type="OMA" id="QFQMITE"/>
<evidence type="ECO:0000256" key="8">
    <source>
        <dbReference type="ARBA" id="ARBA00023136"/>
    </source>
</evidence>
<reference evidence="11" key="4">
    <citation type="submission" date="2025-09" db="UniProtKB">
        <authorList>
            <consortium name="Ensembl"/>
        </authorList>
    </citation>
    <scope>IDENTIFICATION</scope>
</reference>
<dbReference type="PIRSF" id="PIRSF001293">
    <property type="entry name" value="ATP6V0A1"/>
    <property type="match status" value="1"/>
</dbReference>
<dbReference type="GeneTree" id="ENSGT00950000182881"/>
<dbReference type="GO" id="GO:0005886">
    <property type="term" value="C:plasma membrane"/>
    <property type="evidence" value="ECO:0007669"/>
    <property type="project" value="TreeGrafter"/>
</dbReference>
<dbReference type="InterPro" id="IPR026028">
    <property type="entry name" value="V-type_ATPase_116kDa_su_euka"/>
</dbReference>
<keyword evidence="7 9" id="KW-0406">Ion transport</keyword>
<feature type="transmembrane region" description="Helical" evidence="9">
    <location>
        <begin position="631"/>
        <end position="650"/>
    </location>
</feature>